<dbReference type="EMBL" id="NEXH01000026">
    <property type="protein sequence ID" value="PSN94352.1"/>
    <property type="molecule type" value="Genomic_DNA"/>
</dbReference>
<evidence type="ECO:0000313" key="1">
    <source>
        <dbReference type="EMBL" id="PSN94352.1"/>
    </source>
</evidence>
<comment type="caution">
    <text evidence="1">The sequence shown here is derived from an EMBL/GenBank/DDBJ whole genome shotgun (WGS) entry which is preliminary data.</text>
</comment>
<evidence type="ECO:0000313" key="2">
    <source>
        <dbReference type="Proteomes" id="UP000241284"/>
    </source>
</evidence>
<dbReference type="AlphaFoldDB" id="A0A2R6B6Z3"/>
<name>A0A2R6B6Z3_9ARCH</name>
<reference evidence="1 2" key="1">
    <citation type="submission" date="2017-04" db="EMBL/GenBank/DDBJ databases">
        <title>Novel microbial lineages endemic to geothermal iron-oxide mats fill important gaps in the evolutionary history of Archaea.</title>
        <authorList>
            <person name="Jay Z.J."/>
            <person name="Beam J.P."/>
            <person name="Dlakic M."/>
            <person name="Rusch D.B."/>
            <person name="Kozubal M.A."/>
            <person name="Inskeep W.P."/>
        </authorList>
    </citation>
    <scope>NUCLEOTIDE SEQUENCE [LARGE SCALE GENOMIC DNA]</scope>
    <source>
        <strain evidence="1">ECH_B_2</strain>
    </source>
</reference>
<gene>
    <name evidence="1" type="ORF">B9Q06_09405</name>
</gene>
<proteinExistence type="predicted"/>
<sequence>MALNHVAEPAQIQLIHSDSLTANNFGLTLHDRPKLALSADCNLHMDFGFTLQGEAKLRCSSQTVGSMCFGGLSWRTQPCLETFNPIGFFVVSL</sequence>
<accession>A0A2R6B6Z3</accession>
<dbReference type="Proteomes" id="UP000241284">
    <property type="component" value="Unassembled WGS sequence"/>
</dbReference>
<protein>
    <submittedName>
        <fullName evidence="1">Uncharacterized protein</fullName>
    </submittedName>
</protein>
<organism evidence="1 2">
    <name type="scientific">Candidatus Marsarchaeota G2 archaeon ECH_B_2</name>
    <dbReference type="NCBI Taxonomy" id="1978160"/>
    <lineage>
        <taxon>Archaea</taxon>
        <taxon>Candidatus Marsarchaeota</taxon>
        <taxon>Candidatus Marsarchaeota group 2</taxon>
    </lineage>
</organism>